<dbReference type="PROSITE" id="PS50943">
    <property type="entry name" value="HTH_CROC1"/>
    <property type="match status" value="1"/>
</dbReference>
<name>A0A329WW00_9GAMM</name>
<accession>A0A329WW00</accession>
<dbReference type="GeneID" id="88808190"/>
<dbReference type="InterPro" id="IPR001387">
    <property type="entry name" value="Cro/C1-type_HTH"/>
</dbReference>
<dbReference type="Proteomes" id="UP000250919">
    <property type="component" value="Unassembled WGS sequence"/>
</dbReference>
<sequence>MNFDSLCATRLKKERKRLSLKQDEAAQMCGVSREMWSKYERGVAVPGGDVWVAFALAGANVQFILTGISSSNVVLSPDESELVQYYRQAPLALKVAAVAALQSGLSNVSSTKQKITGNGNRIAGRDYNEHKK</sequence>
<dbReference type="AlphaFoldDB" id="A0A329WW00"/>
<dbReference type="EMBL" id="NSCM01000057">
    <property type="protein sequence ID" value="RAX07648.1"/>
    <property type="molecule type" value="Genomic_DNA"/>
</dbReference>
<evidence type="ECO:0000313" key="2">
    <source>
        <dbReference type="EMBL" id="RAX07648.1"/>
    </source>
</evidence>
<proteinExistence type="predicted"/>
<gene>
    <name evidence="2" type="ORF">CKY02_20485</name>
</gene>
<dbReference type="RefSeq" id="WP_112896731.1">
    <property type="nucleotide sequence ID" value="NZ_CAWNYH010000057.1"/>
</dbReference>
<evidence type="ECO:0000259" key="1">
    <source>
        <dbReference type="PROSITE" id="PS50943"/>
    </source>
</evidence>
<dbReference type="InterPro" id="IPR010982">
    <property type="entry name" value="Lambda_DNA-bd_dom_sf"/>
</dbReference>
<organism evidence="2 3">
    <name type="scientific">Photorhabdus bodei</name>
    <dbReference type="NCBI Taxonomy" id="2029681"/>
    <lineage>
        <taxon>Bacteria</taxon>
        <taxon>Pseudomonadati</taxon>
        <taxon>Pseudomonadota</taxon>
        <taxon>Gammaproteobacteria</taxon>
        <taxon>Enterobacterales</taxon>
        <taxon>Morganellaceae</taxon>
        <taxon>Photorhabdus</taxon>
    </lineage>
</organism>
<evidence type="ECO:0000313" key="3">
    <source>
        <dbReference type="Proteomes" id="UP000250919"/>
    </source>
</evidence>
<dbReference type="SMART" id="SM00530">
    <property type="entry name" value="HTH_XRE"/>
    <property type="match status" value="1"/>
</dbReference>
<dbReference type="SUPFAM" id="SSF47413">
    <property type="entry name" value="lambda repressor-like DNA-binding domains"/>
    <property type="match status" value="1"/>
</dbReference>
<feature type="domain" description="HTH cro/C1-type" evidence="1">
    <location>
        <begin position="11"/>
        <end position="55"/>
    </location>
</feature>
<reference evidence="2 3" key="1">
    <citation type="journal article" date="2018" name="Int. J. Syst. Evol. Microbiol.">
        <title>Whole-genome-based revisit of Photorhabdus phylogeny: proposal for the elevation of most Photorhabdus subspecies to the species level and description of one novel species Photorhabdus bodei sp. nov., and one novel subspecies Photorhabdus laumondii subsp. clarkei subsp. nov.</title>
        <authorList>
            <person name="Machado R.A.R."/>
            <person name="Wuthrich D."/>
            <person name="Kuhnert P."/>
            <person name="Arce C.C.M."/>
            <person name="Thonen L."/>
            <person name="Ruiz C."/>
            <person name="Zhang X."/>
            <person name="Robert C.A.M."/>
            <person name="Karimi J."/>
            <person name="Kamali S."/>
            <person name="Ma J."/>
            <person name="Bruggmann R."/>
            <person name="Erb M."/>
        </authorList>
    </citation>
    <scope>NUCLEOTIDE SEQUENCE [LARGE SCALE GENOMIC DNA]</scope>
    <source>
        <strain evidence="2 3">LJ24-63</strain>
    </source>
</reference>
<comment type="caution">
    <text evidence="2">The sequence shown here is derived from an EMBL/GenBank/DDBJ whole genome shotgun (WGS) entry which is preliminary data.</text>
</comment>
<dbReference type="Gene3D" id="1.10.260.40">
    <property type="entry name" value="lambda repressor-like DNA-binding domains"/>
    <property type="match status" value="1"/>
</dbReference>
<dbReference type="CDD" id="cd00093">
    <property type="entry name" value="HTH_XRE"/>
    <property type="match status" value="1"/>
</dbReference>
<protein>
    <submittedName>
        <fullName evidence="2">Transcriptional regulator</fullName>
    </submittedName>
</protein>
<dbReference type="GO" id="GO:0003677">
    <property type="term" value="F:DNA binding"/>
    <property type="evidence" value="ECO:0007669"/>
    <property type="project" value="InterPro"/>
</dbReference>
<dbReference type="Pfam" id="PF01381">
    <property type="entry name" value="HTH_3"/>
    <property type="match status" value="1"/>
</dbReference>